<organism evidence="2 3">
    <name type="scientific">Deinococcus carri</name>
    <dbReference type="NCBI Taxonomy" id="1211323"/>
    <lineage>
        <taxon>Bacteria</taxon>
        <taxon>Thermotogati</taxon>
        <taxon>Deinococcota</taxon>
        <taxon>Deinococci</taxon>
        <taxon>Deinococcales</taxon>
        <taxon>Deinococcaceae</taxon>
        <taxon>Deinococcus</taxon>
    </lineage>
</organism>
<dbReference type="RefSeq" id="WP_345465507.1">
    <property type="nucleotide sequence ID" value="NZ_BAABRP010000009.1"/>
</dbReference>
<gene>
    <name evidence="2" type="ORF">Dcar01_02441</name>
</gene>
<dbReference type="EMBL" id="BAABRP010000009">
    <property type="protein sequence ID" value="GAA5513696.1"/>
    <property type="molecule type" value="Genomic_DNA"/>
</dbReference>
<evidence type="ECO:0000313" key="3">
    <source>
        <dbReference type="Proteomes" id="UP001401887"/>
    </source>
</evidence>
<proteinExistence type="predicted"/>
<evidence type="ECO:0000313" key="2">
    <source>
        <dbReference type="EMBL" id="GAA5513696.1"/>
    </source>
</evidence>
<name>A0ABP9W9K3_9DEIO</name>
<reference evidence="2 3" key="1">
    <citation type="submission" date="2024-02" db="EMBL/GenBank/DDBJ databases">
        <title>Deinococcus carri NBRC 110142.</title>
        <authorList>
            <person name="Ichikawa N."/>
            <person name="Katano-Makiyama Y."/>
            <person name="Hidaka K."/>
        </authorList>
    </citation>
    <scope>NUCLEOTIDE SEQUENCE [LARGE SCALE GENOMIC DNA]</scope>
    <source>
        <strain evidence="2 3">NBRC 110142</strain>
    </source>
</reference>
<dbReference type="Pfam" id="PF07883">
    <property type="entry name" value="Cupin_2"/>
    <property type="match status" value="1"/>
</dbReference>
<comment type="caution">
    <text evidence="2">The sequence shown here is derived from an EMBL/GenBank/DDBJ whole genome shotgun (WGS) entry which is preliminary data.</text>
</comment>
<evidence type="ECO:0000259" key="1">
    <source>
        <dbReference type="Pfam" id="PF07883"/>
    </source>
</evidence>
<feature type="domain" description="Cupin type-2" evidence="1">
    <location>
        <begin position="45"/>
        <end position="115"/>
    </location>
</feature>
<dbReference type="Gene3D" id="2.60.120.10">
    <property type="entry name" value="Jelly Rolls"/>
    <property type="match status" value="1"/>
</dbReference>
<dbReference type="SUPFAM" id="SSF51182">
    <property type="entry name" value="RmlC-like cupins"/>
    <property type="match status" value="1"/>
</dbReference>
<dbReference type="InterPro" id="IPR011051">
    <property type="entry name" value="RmlC_Cupin_sf"/>
</dbReference>
<sequence>MNPPRPLNIADVPGRELVTASGERLSLARSLSGPFGLRGLLVHHEVLLPGRRASGLHFHSQKEEASSVLAGQPSVWTGAEFVDLVPGDFIGFPPSPDAPHLLVNRSDAPATILTIGTCPPDDEITFLPLPERG</sequence>
<keyword evidence="3" id="KW-1185">Reference proteome</keyword>
<accession>A0ABP9W9K3</accession>
<dbReference type="Proteomes" id="UP001401887">
    <property type="component" value="Unassembled WGS sequence"/>
</dbReference>
<dbReference type="InterPro" id="IPR013096">
    <property type="entry name" value="Cupin_2"/>
</dbReference>
<protein>
    <recommendedName>
        <fullName evidence="1">Cupin type-2 domain-containing protein</fullName>
    </recommendedName>
</protein>
<dbReference type="InterPro" id="IPR014710">
    <property type="entry name" value="RmlC-like_jellyroll"/>
</dbReference>